<keyword evidence="3" id="KW-0805">Transcription regulation</keyword>
<dbReference type="CDD" id="cd00156">
    <property type="entry name" value="REC"/>
    <property type="match status" value="1"/>
</dbReference>
<dbReference type="SUPFAM" id="SSF46689">
    <property type="entry name" value="Homeodomain-like"/>
    <property type="match status" value="1"/>
</dbReference>
<dbReference type="InterPro" id="IPR002197">
    <property type="entry name" value="HTH_Fis"/>
</dbReference>
<evidence type="ECO:0000256" key="5">
    <source>
        <dbReference type="PROSITE-ProRule" id="PRU00169"/>
    </source>
</evidence>
<dbReference type="PRINTS" id="PR01590">
    <property type="entry name" value="HTHFIS"/>
</dbReference>
<dbReference type="Pfam" id="PF02954">
    <property type="entry name" value="HTH_8"/>
    <property type="match status" value="1"/>
</dbReference>
<feature type="domain" description="Response regulatory" evidence="7">
    <location>
        <begin position="25"/>
        <end position="140"/>
    </location>
</feature>
<dbReference type="InterPro" id="IPR003593">
    <property type="entry name" value="AAA+_ATPase"/>
</dbReference>
<dbReference type="Pfam" id="PF25601">
    <property type="entry name" value="AAA_lid_14"/>
    <property type="match status" value="1"/>
</dbReference>
<evidence type="ECO:0000259" key="7">
    <source>
        <dbReference type="PROSITE" id="PS50110"/>
    </source>
</evidence>
<dbReference type="GO" id="GO:0043565">
    <property type="term" value="F:sequence-specific DNA binding"/>
    <property type="evidence" value="ECO:0007669"/>
    <property type="project" value="InterPro"/>
</dbReference>
<evidence type="ECO:0000256" key="3">
    <source>
        <dbReference type="ARBA" id="ARBA00023015"/>
    </source>
</evidence>
<dbReference type="InterPro" id="IPR002078">
    <property type="entry name" value="Sigma_54_int"/>
</dbReference>
<dbReference type="SMART" id="SM00382">
    <property type="entry name" value="AAA"/>
    <property type="match status" value="1"/>
</dbReference>
<dbReference type="CDD" id="cd00009">
    <property type="entry name" value="AAA"/>
    <property type="match status" value="1"/>
</dbReference>
<dbReference type="PROSITE" id="PS50045">
    <property type="entry name" value="SIGMA54_INTERACT_4"/>
    <property type="match status" value="1"/>
</dbReference>
<dbReference type="SMART" id="SM00448">
    <property type="entry name" value="REC"/>
    <property type="match status" value="1"/>
</dbReference>
<dbReference type="Gene3D" id="3.40.50.2300">
    <property type="match status" value="1"/>
</dbReference>
<dbReference type="EMBL" id="BQNZ01000003">
    <property type="protein sequence ID" value="GKH73186.1"/>
    <property type="molecule type" value="Genomic_DNA"/>
</dbReference>
<dbReference type="SUPFAM" id="SSF52172">
    <property type="entry name" value="CheY-like"/>
    <property type="match status" value="1"/>
</dbReference>
<dbReference type="PROSITE" id="PS00676">
    <property type="entry name" value="SIGMA54_INTERACT_2"/>
    <property type="match status" value="1"/>
</dbReference>
<name>A0AA37K8Z4_9BACT</name>
<comment type="caution">
    <text evidence="8">The sequence shown here is derived from an EMBL/GenBank/DDBJ whole genome shotgun (WGS) entry which is preliminary data.</text>
</comment>
<evidence type="ECO:0000256" key="2">
    <source>
        <dbReference type="ARBA" id="ARBA00022840"/>
    </source>
</evidence>
<dbReference type="SUPFAM" id="SSF52540">
    <property type="entry name" value="P-loop containing nucleoside triphosphate hydrolases"/>
    <property type="match status" value="1"/>
</dbReference>
<dbReference type="GO" id="GO:0000160">
    <property type="term" value="P:phosphorelay signal transduction system"/>
    <property type="evidence" value="ECO:0007669"/>
    <property type="project" value="InterPro"/>
</dbReference>
<dbReference type="InterPro" id="IPR025943">
    <property type="entry name" value="Sigma_54_int_dom_ATP-bd_2"/>
</dbReference>
<dbReference type="PROSITE" id="PS50110">
    <property type="entry name" value="RESPONSE_REGULATORY"/>
    <property type="match status" value="1"/>
</dbReference>
<accession>A0AA37K8Z4</accession>
<dbReference type="AlphaFoldDB" id="A0AA37K8Z4"/>
<evidence type="ECO:0000313" key="9">
    <source>
        <dbReference type="Proteomes" id="UP001055114"/>
    </source>
</evidence>
<organism evidence="8 9">
    <name type="scientific">Parabacteroides merdae</name>
    <dbReference type="NCBI Taxonomy" id="46503"/>
    <lineage>
        <taxon>Bacteria</taxon>
        <taxon>Pseudomonadati</taxon>
        <taxon>Bacteroidota</taxon>
        <taxon>Bacteroidia</taxon>
        <taxon>Bacteroidales</taxon>
        <taxon>Tannerellaceae</taxon>
        <taxon>Parabacteroides</taxon>
    </lineage>
</organism>
<keyword evidence="5" id="KW-0597">Phosphoprotein</keyword>
<sequence length="460" mass="52045">MLDKGAEIIRQAKEERKNTKMDKTRIIVVEDNIVYCEFVCNLLAREGFRTVQAYHLSTAKKLLQQASDGDIVVSDLRLPDGDGIDLLRWMRKEGMTQPLIIMTNYAEVHTAVESMKLGSLDYIPKQLVEDKLMPLLHTILKERSIGRNRMPVFARDSSAFQKIMQQIRLVAPTDMSVLIFGENGTGKEHIAHHLHDKSKRAGKPFVPVDCGSLSKDLAPSAFFGHVKGAFTGADSTKKGYFNEAEGGTLFLDEVGNLALETQQMLLRAIQERRYRPIGDKTDKSFNVRIIAATNEDLEKAVIEKRFRQDLLYRLHDFEITVPPLRDCQEDIMPLAEFFREIANNELECSVTGFDAEARKTLLTHPWPGNVRELRQKIMGAVLQAQTGVVMKEHLELAVTKPTSPVSFALRNDAEDKERILRALKQANGNRKVAAELLGIGRTTLYSKLEEYGLKYKFQQS</sequence>
<keyword evidence="4" id="KW-0804">Transcription</keyword>
<dbReference type="Pfam" id="PF00072">
    <property type="entry name" value="Response_reg"/>
    <property type="match status" value="1"/>
</dbReference>
<dbReference type="FunFam" id="3.40.50.300:FF:000006">
    <property type="entry name" value="DNA-binding transcriptional regulator NtrC"/>
    <property type="match status" value="1"/>
</dbReference>
<reference evidence="8" key="1">
    <citation type="submission" date="2022-01" db="EMBL/GenBank/DDBJ databases">
        <title>Novel bile acid biosynthetic pathways are enriched in the microbiome of centenarians.</title>
        <authorList>
            <person name="Sato Y."/>
            <person name="Atarashi K."/>
            <person name="Plichta R.D."/>
            <person name="Arai Y."/>
            <person name="Sasajima S."/>
            <person name="Kearney M.S."/>
            <person name="Suda W."/>
            <person name="Takeshita K."/>
            <person name="Sasaki T."/>
            <person name="Okamoto S."/>
            <person name="Skelly N.A."/>
            <person name="Okamura Y."/>
            <person name="Vlamakis H."/>
            <person name="Li Y."/>
            <person name="Tanoue T."/>
            <person name="Takei H."/>
            <person name="Nittono H."/>
            <person name="Narushima S."/>
            <person name="Irie J."/>
            <person name="Itoh H."/>
            <person name="Moriya K."/>
            <person name="Sugiura Y."/>
            <person name="Suematsu M."/>
            <person name="Moritoki N."/>
            <person name="Shibata S."/>
            <person name="Littman R.D."/>
            <person name="Fischbach A.M."/>
            <person name="Uwamino Y."/>
            <person name="Inoue T."/>
            <person name="Honda A."/>
            <person name="Hattori M."/>
            <person name="Murai T."/>
            <person name="Xavier J.R."/>
            <person name="Hirose N."/>
            <person name="Honda K."/>
        </authorList>
    </citation>
    <scope>NUCLEOTIDE SEQUENCE</scope>
    <source>
        <strain evidence="8">CE91-St3</strain>
    </source>
</reference>
<evidence type="ECO:0000259" key="6">
    <source>
        <dbReference type="PROSITE" id="PS50045"/>
    </source>
</evidence>
<gene>
    <name evidence="8" type="ORF">CE91St3_30490</name>
</gene>
<proteinExistence type="predicted"/>
<dbReference type="PANTHER" id="PTHR32071">
    <property type="entry name" value="TRANSCRIPTIONAL REGULATORY PROTEIN"/>
    <property type="match status" value="1"/>
</dbReference>
<dbReference type="Proteomes" id="UP001055114">
    <property type="component" value="Unassembled WGS sequence"/>
</dbReference>
<dbReference type="InterPro" id="IPR009057">
    <property type="entry name" value="Homeodomain-like_sf"/>
</dbReference>
<dbReference type="Gene3D" id="1.10.10.60">
    <property type="entry name" value="Homeodomain-like"/>
    <property type="match status" value="1"/>
</dbReference>
<keyword evidence="2" id="KW-0067">ATP-binding</keyword>
<evidence type="ECO:0000256" key="1">
    <source>
        <dbReference type="ARBA" id="ARBA00022741"/>
    </source>
</evidence>
<protein>
    <submittedName>
        <fullName evidence="8">Sigma-54-dependent Fis family transcriptional regulator</fullName>
    </submittedName>
</protein>
<dbReference type="Gene3D" id="3.40.50.300">
    <property type="entry name" value="P-loop containing nucleotide triphosphate hydrolases"/>
    <property type="match status" value="1"/>
</dbReference>
<dbReference type="GO" id="GO:0005524">
    <property type="term" value="F:ATP binding"/>
    <property type="evidence" value="ECO:0007669"/>
    <property type="project" value="UniProtKB-KW"/>
</dbReference>
<dbReference type="InterPro" id="IPR001789">
    <property type="entry name" value="Sig_transdc_resp-reg_receiver"/>
</dbReference>
<keyword evidence="1" id="KW-0547">Nucleotide-binding</keyword>
<feature type="modified residue" description="4-aspartylphosphate" evidence="5">
    <location>
        <position position="75"/>
    </location>
</feature>
<dbReference type="Gene3D" id="1.10.8.60">
    <property type="match status" value="1"/>
</dbReference>
<dbReference type="InterPro" id="IPR058031">
    <property type="entry name" value="AAA_lid_NorR"/>
</dbReference>
<dbReference type="Pfam" id="PF00158">
    <property type="entry name" value="Sigma54_activat"/>
    <property type="match status" value="1"/>
</dbReference>
<feature type="domain" description="Sigma-54 factor interaction" evidence="6">
    <location>
        <begin position="153"/>
        <end position="382"/>
    </location>
</feature>
<evidence type="ECO:0000313" key="8">
    <source>
        <dbReference type="EMBL" id="GKH73186.1"/>
    </source>
</evidence>
<evidence type="ECO:0000256" key="4">
    <source>
        <dbReference type="ARBA" id="ARBA00023163"/>
    </source>
</evidence>
<dbReference type="PANTHER" id="PTHR32071:SF14">
    <property type="entry name" value="TRANSCRIPTIONAL REGULATORY PROTEIN RTCR"/>
    <property type="match status" value="1"/>
</dbReference>
<dbReference type="InterPro" id="IPR027417">
    <property type="entry name" value="P-loop_NTPase"/>
</dbReference>
<dbReference type="InterPro" id="IPR011006">
    <property type="entry name" value="CheY-like_superfamily"/>
</dbReference>
<dbReference type="GO" id="GO:0006355">
    <property type="term" value="P:regulation of DNA-templated transcription"/>
    <property type="evidence" value="ECO:0007669"/>
    <property type="project" value="InterPro"/>
</dbReference>